<sequence>MYGADVGGRQCLEWFNGGNISRKDTRRRRRRRRDSGREPKQEDTESNPGGVQAGRPVEPEAEAAISMVFYIKADRGQSSQLHVGNNTGSLPFFMTSSIARTTGSLLDV</sequence>
<reference evidence="2" key="1">
    <citation type="submission" date="2020-03" db="EMBL/GenBank/DDBJ databases">
        <authorList>
            <person name="Weist P."/>
        </authorList>
    </citation>
    <scope>NUCLEOTIDE SEQUENCE</scope>
</reference>
<dbReference type="Proteomes" id="UP001153269">
    <property type="component" value="Unassembled WGS sequence"/>
</dbReference>
<keyword evidence="3" id="KW-1185">Reference proteome</keyword>
<evidence type="ECO:0000313" key="3">
    <source>
        <dbReference type="Proteomes" id="UP001153269"/>
    </source>
</evidence>
<organism evidence="2 3">
    <name type="scientific">Pleuronectes platessa</name>
    <name type="common">European plaice</name>
    <dbReference type="NCBI Taxonomy" id="8262"/>
    <lineage>
        <taxon>Eukaryota</taxon>
        <taxon>Metazoa</taxon>
        <taxon>Chordata</taxon>
        <taxon>Craniata</taxon>
        <taxon>Vertebrata</taxon>
        <taxon>Euteleostomi</taxon>
        <taxon>Actinopterygii</taxon>
        <taxon>Neopterygii</taxon>
        <taxon>Teleostei</taxon>
        <taxon>Neoteleostei</taxon>
        <taxon>Acanthomorphata</taxon>
        <taxon>Carangaria</taxon>
        <taxon>Pleuronectiformes</taxon>
        <taxon>Pleuronectoidei</taxon>
        <taxon>Pleuronectidae</taxon>
        <taxon>Pleuronectes</taxon>
    </lineage>
</organism>
<comment type="caution">
    <text evidence="2">The sequence shown here is derived from an EMBL/GenBank/DDBJ whole genome shotgun (WGS) entry which is preliminary data.</text>
</comment>
<accession>A0A9N7YGX5</accession>
<evidence type="ECO:0000256" key="1">
    <source>
        <dbReference type="SAM" id="MobiDB-lite"/>
    </source>
</evidence>
<proteinExistence type="predicted"/>
<feature type="region of interest" description="Disordered" evidence="1">
    <location>
        <begin position="15"/>
        <end position="58"/>
    </location>
</feature>
<gene>
    <name evidence="2" type="ORF">PLEPLA_LOCUS14192</name>
</gene>
<dbReference type="EMBL" id="CADEAL010000872">
    <property type="protein sequence ID" value="CAB1426257.1"/>
    <property type="molecule type" value="Genomic_DNA"/>
</dbReference>
<evidence type="ECO:0000313" key="2">
    <source>
        <dbReference type="EMBL" id="CAB1426257.1"/>
    </source>
</evidence>
<dbReference type="AlphaFoldDB" id="A0A9N7YGX5"/>
<protein>
    <submittedName>
        <fullName evidence="2">Uncharacterized protein</fullName>
    </submittedName>
</protein>
<name>A0A9N7YGX5_PLEPL</name>
<feature type="compositionally biased region" description="Basic residues" evidence="1">
    <location>
        <begin position="24"/>
        <end position="34"/>
    </location>
</feature>